<dbReference type="NCBIfam" id="TIGR00254">
    <property type="entry name" value="GGDEF"/>
    <property type="match status" value="1"/>
</dbReference>
<evidence type="ECO:0000313" key="6">
    <source>
        <dbReference type="Proteomes" id="UP000287330"/>
    </source>
</evidence>
<dbReference type="InterPro" id="IPR050469">
    <property type="entry name" value="Diguanylate_Cyclase"/>
</dbReference>
<dbReference type="PROSITE" id="PS50887">
    <property type="entry name" value="GGDEF"/>
    <property type="match status" value="1"/>
</dbReference>
<organism evidence="5 6">
    <name type="scientific">Idiomarina fontislapidosi</name>
    <dbReference type="NCBI Taxonomy" id="263723"/>
    <lineage>
        <taxon>Bacteria</taxon>
        <taxon>Pseudomonadati</taxon>
        <taxon>Pseudomonadota</taxon>
        <taxon>Gammaproteobacteria</taxon>
        <taxon>Alteromonadales</taxon>
        <taxon>Idiomarinaceae</taxon>
        <taxon>Idiomarina</taxon>
    </lineage>
</organism>
<dbReference type="EMBL" id="PIPV01000002">
    <property type="protein sequence ID" value="RUO57382.1"/>
    <property type="molecule type" value="Genomic_DNA"/>
</dbReference>
<evidence type="ECO:0000256" key="2">
    <source>
        <dbReference type="ARBA" id="ARBA00034247"/>
    </source>
</evidence>
<evidence type="ECO:0000256" key="1">
    <source>
        <dbReference type="ARBA" id="ARBA00012528"/>
    </source>
</evidence>
<dbReference type="InterPro" id="IPR029787">
    <property type="entry name" value="Nucleotide_cyclase"/>
</dbReference>
<dbReference type="GO" id="GO:0052621">
    <property type="term" value="F:diguanylate cyclase activity"/>
    <property type="evidence" value="ECO:0007669"/>
    <property type="project" value="UniProtKB-EC"/>
</dbReference>
<evidence type="ECO:0000259" key="4">
    <source>
        <dbReference type="PROSITE" id="PS50887"/>
    </source>
</evidence>
<keyword evidence="3" id="KW-0812">Transmembrane</keyword>
<comment type="catalytic activity">
    <reaction evidence="2">
        <text>2 GTP = 3',3'-c-di-GMP + 2 diphosphate</text>
        <dbReference type="Rhea" id="RHEA:24898"/>
        <dbReference type="ChEBI" id="CHEBI:33019"/>
        <dbReference type="ChEBI" id="CHEBI:37565"/>
        <dbReference type="ChEBI" id="CHEBI:58805"/>
        <dbReference type="EC" id="2.7.7.65"/>
    </reaction>
</comment>
<dbReference type="InterPro" id="IPR043128">
    <property type="entry name" value="Rev_trsase/Diguanyl_cyclase"/>
</dbReference>
<evidence type="ECO:0000313" key="5">
    <source>
        <dbReference type="EMBL" id="RUO57382.1"/>
    </source>
</evidence>
<dbReference type="InterPro" id="IPR000160">
    <property type="entry name" value="GGDEF_dom"/>
</dbReference>
<dbReference type="OrthoDB" id="8572793at2"/>
<dbReference type="Pfam" id="PF00990">
    <property type="entry name" value="GGDEF"/>
    <property type="match status" value="1"/>
</dbReference>
<dbReference type="Gene3D" id="6.10.340.10">
    <property type="match status" value="1"/>
</dbReference>
<keyword evidence="3" id="KW-1133">Transmembrane helix</keyword>
<feature type="transmembrane region" description="Helical" evidence="3">
    <location>
        <begin position="21"/>
        <end position="44"/>
    </location>
</feature>
<dbReference type="Gene3D" id="3.30.450.20">
    <property type="entry name" value="PAS domain"/>
    <property type="match status" value="2"/>
</dbReference>
<reference evidence="6" key="1">
    <citation type="journal article" date="2018" name="Front. Microbiol.">
        <title>Genome-Based Analysis Reveals the Taxonomy and Diversity of the Family Idiomarinaceae.</title>
        <authorList>
            <person name="Liu Y."/>
            <person name="Lai Q."/>
            <person name="Shao Z."/>
        </authorList>
    </citation>
    <scope>NUCLEOTIDE SEQUENCE [LARGE SCALE GENOMIC DNA]</scope>
    <source>
        <strain evidence="6">F23</strain>
    </source>
</reference>
<accession>A0A432Y8X9</accession>
<dbReference type="SUPFAM" id="SSF55073">
    <property type="entry name" value="Nucleotide cyclase"/>
    <property type="match status" value="1"/>
</dbReference>
<sequence>MIMERRTQHRRMQKREKLTTALLLKISIWAISIVVLASTATFIVTYDDARQRVIGLLEQDLAPALERNEAFFERVEQNGDILAEQFLAHYKIMRNNPRYIDQFDRWYEQTSPGVMRLKPAFDRGITTDDEYFKHLSAFLGKRETPLTDEFKSRVMAAQYTLNELGPAWQHEVSNSHFSMPENSLLMYSTESPWGLLADKDLVMTDYSVVRSTLQSHNPERTPNWTGLYFDISAGVLTITYQRPIDLDGKHLANASFDVVLSRLVSDLTKKKRANAEHVVLNSEGDLIAASNVEQEAIIKRSTLTSETYNEPLYQQLSQLVLDYKFAETPTILQNKVDGQLLFINQLPGPGWWHITAYPLAEVRNQAIVLPLQLVGAGVSLVILILLIGYWLIQREVSQPLQEVARVASLMGQRNYHEARSYSSAKIKARGEVRQALKAFQTMASRFIKAQDELEREVALRTSELADANKKLEALAHMDSLTGLFNRRAFDRDLQEAIDSGKPYHLVIADIDEFKAYNDNYGHEAGDSAINAISECLRSKTPFKVYRYGGEELAMIMPSTYDVEVKLNELRGKIMALNIPHDYTELEWSCLTISMGAAEVHRDDDIPSAIRRADKQLYAAKNSGKNCVVIG</sequence>
<protein>
    <recommendedName>
        <fullName evidence="1">diguanylate cyclase</fullName>
        <ecNumber evidence="1">2.7.7.65</ecNumber>
    </recommendedName>
</protein>
<evidence type="ECO:0000256" key="3">
    <source>
        <dbReference type="SAM" id="Phobius"/>
    </source>
</evidence>
<dbReference type="PANTHER" id="PTHR45138:SF9">
    <property type="entry name" value="DIGUANYLATE CYCLASE DGCM-RELATED"/>
    <property type="match status" value="1"/>
</dbReference>
<name>A0A432Y8X9_9GAMM</name>
<dbReference type="SMART" id="SM00267">
    <property type="entry name" value="GGDEF"/>
    <property type="match status" value="1"/>
</dbReference>
<comment type="caution">
    <text evidence="5">The sequence shown here is derived from an EMBL/GenBank/DDBJ whole genome shotgun (WGS) entry which is preliminary data.</text>
</comment>
<dbReference type="Proteomes" id="UP000287330">
    <property type="component" value="Unassembled WGS sequence"/>
</dbReference>
<gene>
    <name evidence="5" type="ORF">CWE25_02670</name>
</gene>
<dbReference type="EC" id="2.7.7.65" evidence="1"/>
<feature type="transmembrane region" description="Helical" evidence="3">
    <location>
        <begin position="367"/>
        <end position="392"/>
    </location>
</feature>
<dbReference type="Gene3D" id="3.30.70.270">
    <property type="match status" value="1"/>
</dbReference>
<keyword evidence="6" id="KW-1185">Reference proteome</keyword>
<dbReference type="CDD" id="cd01949">
    <property type="entry name" value="GGDEF"/>
    <property type="match status" value="1"/>
</dbReference>
<feature type="domain" description="GGDEF" evidence="4">
    <location>
        <begin position="501"/>
        <end position="630"/>
    </location>
</feature>
<dbReference type="AlphaFoldDB" id="A0A432Y8X9"/>
<proteinExistence type="predicted"/>
<keyword evidence="3" id="KW-0472">Membrane</keyword>
<dbReference type="PANTHER" id="PTHR45138">
    <property type="entry name" value="REGULATORY COMPONENTS OF SENSORY TRANSDUCTION SYSTEM"/>
    <property type="match status" value="1"/>
</dbReference>